<dbReference type="SMART" id="SM00360">
    <property type="entry name" value="RRM"/>
    <property type="match status" value="2"/>
</dbReference>
<dbReference type="Proteomes" id="UP000549394">
    <property type="component" value="Unassembled WGS sequence"/>
</dbReference>
<feature type="region of interest" description="Disordered" evidence="4">
    <location>
        <begin position="313"/>
        <end position="334"/>
    </location>
</feature>
<evidence type="ECO:0000256" key="1">
    <source>
        <dbReference type="ARBA" id="ARBA00004123"/>
    </source>
</evidence>
<comment type="caution">
    <text evidence="6">The sequence shown here is derived from an EMBL/GenBank/DDBJ whole genome shotgun (WGS) entry which is preliminary data.</text>
</comment>
<feature type="domain" description="RRM" evidence="5">
    <location>
        <begin position="135"/>
        <end position="212"/>
    </location>
</feature>
<feature type="domain" description="RRM" evidence="5">
    <location>
        <begin position="49"/>
        <end position="127"/>
    </location>
</feature>
<keyword evidence="7" id="KW-1185">Reference proteome</keyword>
<evidence type="ECO:0000313" key="6">
    <source>
        <dbReference type="EMBL" id="CAD5115281.1"/>
    </source>
</evidence>
<keyword evidence="3" id="KW-0694">RNA-binding</keyword>
<dbReference type="InterPro" id="IPR035979">
    <property type="entry name" value="RBD_domain_sf"/>
</dbReference>
<evidence type="ECO:0000259" key="5">
    <source>
        <dbReference type="PROSITE" id="PS50102"/>
    </source>
</evidence>
<evidence type="ECO:0000256" key="3">
    <source>
        <dbReference type="PROSITE-ProRule" id="PRU00176"/>
    </source>
</evidence>
<gene>
    <name evidence="6" type="ORF">DGYR_LOCUS4034</name>
</gene>
<dbReference type="GO" id="GO:0003723">
    <property type="term" value="F:RNA binding"/>
    <property type="evidence" value="ECO:0007669"/>
    <property type="project" value="UniProtKB-UniRule"/>
</dbReference>
<dbReference type="AlphaFoldDB" id="A0A7I8VG52"/>
<comment type="subcellular location">
    <subcellularLocation>
        <location evidence="1">Nucleus</location>
    </subcellularLocation>
</comment>
<dbReference type="GO" id="GO:0000785">
    <property type="term" value="C:chromatin"/>
    <property type="evidence" value="ECO:0007669"/>
    <property type="project" value="TreeGrafter"/>
</dbReference>
<dbReference type="Gene3D" id="3.30.70.330">
    <property type="match status" value="2"/>
</dbReference>
<dbReference type="PANTHER" id="PTHR48033:SF10">
    <property type="entry name" value="RNA-BINDING PROTEIN SQUID"/>
    <property type="match status" value="1"/>
</dbReference>
<evidence type="ECO:0000256" key="2">
    <source>
        <dbReference type="ARBA" id="ARBA00023242"/>
    </source>
</evidence>
<dbReference type="OrthoDB" id="1875751at2759"/>
<dbReference type="InterPro" id="IPR000504">
    <property type="entry name" value="RRM_dom"/>
</dbReference>
<accession>A0A7I8VG52</accession>
<dbReference type="PROSITE" id="PS50102">
    <property type="entry name" value="RRM"/>
    <property type="match status" value="2"/>
</dbReference>
<protein>
    <submittedName>
        <fullName evidence="6">DgyrCDS4274</fullName>
    </submittedName>
</protein>
<evidence type="ECO:0000256" key="4">
    <source>
        <dbReference type="SAM" id="MobiDB-lite"/>
    </source>
</evidence>
<dbReference type="InterPro" id="IPR012677">
    <property type="entry name" value="Nucleotide-bd_a/b_plait_sf"/>
</dbReference>
<dbReference type="Pfam" id="PF00076">
    <property type="entry name" value="RRM_1"/>
    <property type="match status" value="2"/>
</dbReference>
<reference evidence="6 7" key="1">
    <citation type="submission" date="2020-08" db="EMBL/GenBank/DDBJ databases">
        <authorList>
            <person name="Hejnol A."/>
        </authorList>
    </citation>
    <scope>NUCLEOTIDE SEQUENCE [LARGE SCALE GENOMIC DNA]</scope>
</reference>
<dbReference type="SUPFAM" id="SSF54928">
    <property type="entry name" value="RNA-binding domain, RBD"/>
    <property type="match status" value="2"/>
</dbReference>
<keyword evidence="2" id="KW-0539">Nucleus</keyword>
<sequence length="334" mass="37063">MADETNFTEDFIHTNAQMEQQPLQQSIEQNAGGDGVSVISMARPEDDARKIFVGGLSWDTTTKELKDYFSQFGKVEEALIKQDPITGRSRGFGFVLFEKEHAVPPATDTCREHSILGKHIDPKPAKSKDKKDPITKIFVGGLDPELTQEQVKEFFEKFGKVEQIDLPHDKTTNKRRAFAFVSFESEAAVDAATATPKINIHGKDVDVKKATPHHQQAAYRGGRGGMRGRGVVRGYASNNWNDWNQGNYGYDYNQGGNYPGWYDYSQQGYGGGFPSDYSSYGGYGNQGWGGGYDQSSGKHTLAYLRAKYHQTITAPTKNGDCGPRPSQHHSYGQP</sequence>
<name>A0A7I8VG52_9ANNE</name>
<dbReference type="PANTHER" id="PTHR48033">
    <property type="entry name" value="RNA-BINDING (RRM/RBD/RNP MOTIFS) FAMILY PROTEIN"/>
    <property type="match status" value="1"/>
</dbReference>
<proteinExistence type="predicted"/>
<evidence type="ECO:0000313" key="7">
    <source>
        <dbReference type="Proteomes" id="UP000549394"/>
    </source>
</evidence>
<organism evidence="6 7">
    <name type="scientific">Dimorphilus gyrociliatus</name>
    <dbReference type="NCBI Taxonomy" id="2664684"/>
    <lineage>
        <taxon>Eukaryota</taxon>
        <taxon>Metazoa</taxon>
        <taxon>Spiralia</taxon>
        <taxon>Lophotrochozoa</taxon>
        <taxon>Annelida</taxon>
        <taxon>Polychaeta</taxon>
        <taxon>Polychaeta incertae sedis</taxon>
        <taxon>Dinophilidae</taxon>
        <taxon>Dimorphilus</taxon>
    </lineage>
</organism>
<dbReference type="GO" id="GO:0010468">
    <property type="term" value="P:regulation of gene expression"/>
    <property type="evidence" value="ECO:0007669"/>
    <property type="project" value="TreeGrafter"/>
</dbReference>
<dbReference type="EMBL" id="CAJFCJ010000006">
    <property type="protein sequence ID" value="CAD5115281.1"/>
    <property type="molecule type" value="Genomic_DNA"/>
</dbReference>
<dbReference type="GO" id="GO:0005654">
    <property type="term" value="C:nucleoplasm"/>
    <property type="evidence" value="ECO:0007669"/>
    <property type="project" value="TreeGrafter"/>
</dbReference>